<feature type="chain" id="PRO_5001653189" evidence="7">
    <location>
        <begin position="19"/>
        <end position="555"/>
    </location>
</feature>
<feature type="domain" description="Peptidase M12B" evidence="8">
    <location>
        <begin position="170"/>
        <end position="390"/>
    </location>
</feature>
<keyword evidence="2" id="KW-0378">Hydrolase</keyword>
<dbReference type="PANTHER" id="PTHR11905">
    <property type="entry name" value="ADAM A DISINTEGRIN AND METALLOPROTEASE DOMAIN"/>
    <property type="match status" value="1"/>
</dbReference>
<keyword evidence="1 9" id="KW-0645">Protease</keyword>
<dbReference type="GO" id="GO:0006509">
    <property type="term" value="P:membrane protein ectodomain proteolysis"/>
    <property type="evidence" value="ECO:0007669"/>
    <property type="project" value="TreeGrafter"/>
</dbReference>
<evidence type="ECO:0000256" key="4">
    <source>
        <dbReference type="ARBA" id="ARBA00023049"/>
    </source>
</evidence>
<dbReference type="GO" id="GO:0004222">
    <property type="term" value="F:metalloendopeptidase activity"/>
    <property type="evidence" value="ECO:0007669"/>
    <property type="project" value="InterPro"/>
</dbReference>
<protein>
    <submittedName>
        <fullName evidence="9">Metalloprotease 4</fullName>
    </submittedName>
</protein>
<reference evidence="9" key="1">
    <citation type="journal article" date="2014" name="Exp. Appl. Acarol.">
        <title>Reprolysin metalloproteases from Ixodes persulcatus, Rhipicephalus sanguineus and Rhipicephalus microplus ticks.</title>
        <authorList>
            <person name="Ali A."/>
            <person name="Tirloni L."/>
            <person name="Isezaki M."/>
            <person name="Seixas A."/>
            <person name="Konnai S."/>
            <person name="Ohashi K."/>
            <person name="da Silva Vaz Junior I."/>
            <person name="Termignoni C."/>
        </authorList>
    </citation>
    <scope>NUCLEOTIDE SEQUENCE</scope>
</reference>
<evidence type="ECO:0000313" key="9">
    <source>
        <dbReference type="EMBL" id="AIE44755.1"/>
    </source>
</evidence>
<evidence type="ECO:0000256" key="6">
    <source>
        <dbReference type="SAM" id="MobiDB-lite"/>
    </source>
</evidence>
<keyword evidence="7" id="KW-0732">Signal</keyword>
<feature type="region of interest" description="Disordered" evidence="6">
    <location>
        <begin position="533"/>
        <end position="555"/>
    </location>
</feature>
<feature type="binding site" evidence="5">
    <location>
        <position position="318"/>
    </location>
    <ligand>
        <name>Zn(2+)</name>
        <dbReference type="ChEBI" id="CHEBI:29105"/>
        <note>catalytic</note>
    </ligand>
</feature>
<dbReference type="GO" id="GO:0046872">
    <property type="term" value="F:metal ion binding"/>
    <property type="evidence" value="ECO:0007669"/>
    <property type="project" value="UniProtKB-KW"/>
</dbReference>
<feature type="signal peptide" evidence="7">
    <location>
        <begin position="1"/>
        <end position="18"/>
    </location>
</feature>
<dbReference type="InterPro" id="IPR001590">
    <property type="entry name" value="Peptidase_M12B"/>
</dbReference>
<evidence type="ECO:0000256" key="3">
    <source>
        <dbReference type="ARBA" id="ARBA00022833"/>
    </source>
</evidence>
<dbReference type="InterPro" id="IPR034030">
    <property type="entry name" value="ZnMc_salivary_gland_MPs"/>
</dbReference>
<evidence type="ECO:0000256" key="5">
    <source>
        <dbReference type="PROSITE-ProRule" id="PRU00276"/>
    </source>
</evidence>
<evidence type="ECO:0000256" key="7">
    <source>
        <dbReference type="SAM" id="SignalP"/>
    </source>
</evidence>
<dbReference type="PANTHER" id="PTHR11905:SF159">
    <property type="entry name" value="ADAM METALLOPROTEASE"/>
    <property type="match status" value="1"/>
</dbReference>
<proteinExistence type="evidence at transcript level"/>
<dbReference type="PROSITE" id="PS50215">
    <property type="entry name" value="ADAM_MEPRO"/>
    <property type="match status" value="1"/>
</dbReference>
<dbReference type="VEuPathDB" id="VectorBase:LOC119164056"/>
<dbReference type="SUPFAM" id="SSF55486">
    <property type="entry name" value="Metalloproteases ('zincins'), catalytic domain"/>
    <property type="match status" value="1"/>
</dbReference>
<dbReference type="InterPro" id="IPR024079">
    <property type="entry name" value="MetalloPept_cat_dom_sf"/>
</dbReference>
<dbReference type="Pfam" id="PF13574">
    <property type="entry name" value="Reprolysin_2"/>
    <property type="match status" value="1"/>
</dbReference>
<organism evidence="9">
    <name type="scientific">Rhipicephalus microplus</name>
    <name type="common">Cattle tick</name>
    <name type="synonym">Boophilus microplus</name>
    <dbReference type="NCBI Taxonomy" id="6941"/>
    <lineage>
        <taxon>Eukaryota</taxon>
        <taxon>Metazoa</taxon>
        <taxon>Ecdysozoa</taxon>
        <taxon>Arthropoda</taxon>
        <taxon>Chelicerata</taxon>
        <taxon>Arachnida</taxon>
        <taxon>Acari</taxon>
        <taxon>Parasitiformes</taxon>
        <taxon>Ixodida</taxon>
        <taxon>Ixodoidea</taxon>
        <taxon>Ixodidae</taxon>
        <taxon>Rhipicephalinae</taxon>
        <taxon>Rhipicephalus</taxon>
        <taxon>Boophilus</taxon>
    </lineage>
</organism>
<feature type="binding site" evidence="5">
    <location>
        <position position="322"/>
    </location>
    <ligand>
        <name>Zn(2+)</name>
        <dbReference type="ChEBI" id="CHEBI:29105"/>
        <note>catalytic</note>
    </ligand>
</feature>
<dbReference type="OrthoDB" id="6490413at2759"/>
<keyword evidence="4 9" id="KW-0482">Metalloprotease</keyword>
<dbReference type="CDD" id="cd04272">
    <property type="entry name" value="ZnMc_salivary_gland_MPs"/>
    <property type="match status" value="1"/>
</dbReference>
<sequence>MVSVIIVLVLAIAGEAMQQPRLVYPRLLEERSADGRMVMHLHDKLTLNLRKASVAARNFRVLEQENGREVTHFFNGEDLEQDLHEDEKQFASVHVRRRDGGVEVEGVVGPRHRIEPVHTMERSEEGLIAHMIHEIEMKDMHDIAVAPIGKGAPTVSERNYGSTQSVPPSVTIELFVVSDRPHHRHFQTTIQLIEYMCVMVNSVNLRYADTDSPRVIFLLIGVEKDEHSPYRIGNDKYLESSNSLEQFRSYAYGKRHLFGNPDVTFLITGFDVYSTGNGGSKSTSVLGIGYVGGLCTEYFVALGEDSAGLYTGMHTLTHESGHVLGAAHDESRPVSWIKGDPGSMSCLWKEGHIMSYVDGGVKHHHFSKCSLAQIRNVVILRGWSCWLLSNTGHTNAGIYPGMEVAPNAYCRHAFPDKENVTADMESDSMKKCMVKCQYPEYRRVCYSSRCFTYVTTYSLQLHAQDYMPCGGNKVCIQGVCGEGKIVMPSQKSTTVTATADTEATTTTTTTTTTPTTATTECRCDCSTTASTTQKRPWQRSAPRWPYRSGNRWEEK</sequence>
<feature type="active site" evidence="5">
    <location>
        <position position="319"/>
    </location>
</feature>
<accession>A0A068LGC2</accession>
<dbReference type="AlphaFoldDB" id="A0A068LGC2"/>
<feature type="binding site" evidence="5">
    <location>
        <position position="328"/>
    </location>
    <ligand>
        <name>Zn(2+)</name>
        <dbReference type="ChEBI" id="CHEBI:29105"/>
        <note>catalytic</note>
    </ligand>
</feature>
<keyword evidence="5" id="KW-0479">Metal-binding</keyword>
<evidence type="ECO:0000259" key="8">
    <source>
        <dbReference type="PROSITE" id="PS50215"/>
    </source>
</evidence>
<dbReference type="Gene3D" id="3.40.390.10">
    <property type="entry name" value="Collagenase (Catalytic Domain)"/>
    <property type="match status" value="1"/>
</dbReference>
<comment type="caution">
    <text evidence="5">Lacks conserved residue(s) required for the propagation of feature annotation.</text>
</comment>
<keyword evidence="3 5" id="KW-0862">Zinc</keyword>
<evidence type="ECO:0000256" key="2">
    <source>
        <dbReference type="ARBA" id="ARBA00022801"/>
    </source>
</evidence>
<name>A0A068LGC2_RHIMP</name>
<dbReference type="EMBL" id="KF874608">
    <property type="protein sequence ID" value="AIE44755.1"/>
    <property type="molecule type" value="mRNA"/>
</dbReference>
<evidence type="ECO:0000256" key="1">
    <source>
        <dbReference type="ARBA" id="ARBA00022670"/>
    </source>
</evidence>